<organism evidence="1 2">
    <name type="scientific">Glossina pallidipes</name>
    <name type="common">Tsetse fly</name>
    <dbReference type="NCBI Taxonomy" id="7398"/>
    <lineage>
        <taxon>Eukaryota</taxon>
        <taxon>Metazoa</taxon>
        <taxon>Ecdysozoa</taxon>
        <taxon>Arthropoda</taxon>
        <taxon>Hexapoda</taxon>
        <taxon>Insecta</taxon>
        <taxon>Pterygota</taxon>
        <taxon>Neoptera</taxon>
        <taxon>Endopterygota</taxon>
        <taxon>Diptera</taxon>
        <taxon>Brachycera</taxon>
        <taxon>Muscomorpha</taxon>
        <taxon>Hippoboscoidea</taxon>
        <taxon>Glossinidae</taxon>
        <taxon>Glossina</taxon>
    </lineage>
</organism>
<dbReference type="EnsemblMetazoa" id="GPAI011658-RA">
    <property type="protein sequence ID" value="GPAI011658-PA"/>
    <property type="gene ID" value="GPAI011658"/>
</dbReference>
<keyword evidence="2" id="KW-1185">Reference proteome</keyword>
<reference evidence="2" key="1">
    <citation type="submission" date="2014-03" db="EMBL/GenBank/DDBJ databases">
        <authorList>
            <person name="Aksoy S."/>
            <person name="Warren W."/>
            <person name="Wilson R.K."/>
        </authorList>
    </citation>
    <scope>NUCLEOTIDE SEQUENCE [LARGE SCALE GENOMIC DNA]</scope>
    <source>
        <strain evidence="2">IAEA</strain>
    </source>
</reference>
<accession>A0A1A9ZDU6</accession>
<name>A0A1A9ZDU6_GLOPL</name>
<proteinExistence type="predicted"/>
<reference evidence="1" key="2">
    <citation type="submission" date="2020-05" db="UniProtKB">
        <authorList>
            <consortium name="EnsemblMetazoa"/>
        </authorList>
    </citation>
    <scope>IDENTIFICATION</scope>
    <source>
        <strain evidence="1">IAEA</strain>
    </source>
</reference>
<protein>
    <submittedName>
        <fullName evidence="1">Uncharacterized protein</fullName>
    </submittedName>
</protein>
<evidence type="ECO:0000313" key="2">
    <source>
        <dbReference type="Proteomes" id="UP000092445"/>
    </source>
</evidence>
<dbReference type="Proteomes" id="UP000092445">
    <property type="component" value="Unassembled WGS sequence"/>
</dbReference>
<dbReference type="AlphaFoldDB" id="A0A1A9ZDU6"/>
<dbReference type="VEuPathDB" id="VectorBase:GPAI011658"/>
<sequence>MDNILLTPHRSKLGATDFLGSVANALDSGYATRYNSVEMIKGSEQHILSFLKNQTCILDSTTNIIKQDETVTSKQLTHIHHELSDIAAYCRDMSENDQRERLFRTYADLAVRLTLTSFTIQCTQKAILQVLMGIHHKKIGCLLLPLKQFMGELSRIIPRASPYACTL</sequence>
<evidence type="ECO:0000313" key="1">
    <source>
        <dbReference type="EnsemblMetazoa" id="GPAI011658-PA"/>
    </source>
</evidence>